<name>A0A1N6E3S7_9RHOB</name>
<protein>
    <submittedName>
        <fullName evidence="4">Short-chain dehydrogenase</fullName>
    </submittedName>
</protein>
<dbReference type="Gene3D" id="3.40.50.720">
    <property type="entry name" value="NAD(P)-binding Rossmann-like Domain"/>
    <property type="match status" value="1"/>
</dbReference>
<sequence length="245" mass="26231">MPEPERIWIIGASDGIGASLARHYAGQGARLILSARSENKLMALASELGEGHEVVTLDVADRASVEAATARIGASGPLDRIIHLAALYDPGRVADLDPDRAAQIVTVNLTGSFYVAQLAPPLLREGGQLALCGSVAGYIGLPRGQIYSASKAGVMNLAQTLRAELAPRVDVRLISPGFVDTRLTRQNDFTMPAITTPEKAARAIASGLDRRGFEVHFPRRFTYPMKLLASLPNWAALRLTGRLAR</sequence>
<evidence type="ECO:0000259" key="3">
    <source>
        <dbReference type="SMART" id="SM00822"/>
    </source>
</evidence>
<comment type="similarity">
    <text evidence="1">Belongs to the short-chain dehydrogenases/reductases (SDR) family.</text>
</comment>
<accession>A0A1N6E3S7</accession>
<organism evidence="4 5">
    <name type="scientific">Vannielia litorea</name>
    <dbReference type="NCBI Taxonomy" id="1217970"/>
    <lineage>
        <taxon>Bacteria</taxon>
        <taxon>Pseudomonadati</taxon>
        <taxon>Pseudomonadota</taxon>
        <taxon>Alphaproteobacteria</taxon>
        <taxon>Rhodobacterales</taxon>
        <taxon>Paracoccaceae</taxon>
        <taxon>Vannielia</taxon>
    </lineage>
</organism>
<feature type="domain" description="Ketoreductase" evidence="3">
    <location>
        <begin position="5"/>
        <end position="182"/>
    </location>
</feature>
<dbReference type="GO" id="GO:0016491">
    <property type="term" value="F:oxidoreductase activity"/>
    <property type="evidence" value="ECO:0007669"/>
    <property type="project" value="UniProtKB-KW"/>
</dbReference>
<dbReference type="EMBL" id="FSRL01000001">
    <property type="protein sequence ID" value="SIN77633.1"/>
    <property type="molecule type" value="Genomic_DNA"/>
</dbReference>
<evidence type="ECO:0000313" key="5">
    <source>
        <dbReference type="Proteomes" id="UP000184932"/>
    </source>
</evidence>
<proteinExistence type="inferred from homology"/>
<dbReference type="Proteomes" id="UP000184932">
    <property type="component" value="Unassembled WGS sequence"/>
</dbReference>
<dbReference type="InterPro" id="IPR020904">
    <property type="entry name" value="Sc_DH/Rdtase_CS"/>
</dbReference>
<dbReference type="SMART" id="SM00822">
    <property type="entry name" value="PKS_KR"/>
    <property type="match status" value="1"/>
</dbReference>
<dbReference type="Pfam" id="PF00106">
    <property type="entry name" value="adh_short"/>
    <property type="match status" value="1"/>
</dbReference>
<dbReference type="GO" id="GO:0016020">
    <property type="term" value="C:membrane"/>
    <property type="evidence" value="ECO:0007669"/>
    <property type="project" value="TreeGrafter"/>
</dbReference>
<evidence type="ECO:0000313" key="4">
    <source>
        <dbReference type="EMBL" id="SIN77633.1"/>
    </source>
</evidence>
<dbReference type="InterPro" id="IPR002347">
    <property type="entry name" value="SDR_fam"/>
</dbReference>
<dbReference type="PANTHER" id="PTHR44196:SF1">
    <property type="entry name" value="DEHYDROGENASE_REDUCTASE SDR FAMILY MEMBER 7B"/>
    <property type="match status" value="1"/>
</dbReference>
<dbReference type="OrthoDB" id="335726at2"/>
<dbReference type="STRING" id="1217970.SAMN05444002_0300"/>
<dbReference type="PANTHER" id="PTHR44196">
    <property type="entry name" value="DEHYDROGENASE/REDUCTASE SDR FAMILY MEMBER 7B"/>
    <property type="match status" value="1"/>
</dbReference>
<dbReference type="AlphaFoldDB" id="A0A1N6E3S7"/>
<evidence type="ECO:0000256" key="1">
    <source>
        <dbReference type="ARBA" id="ARBA00006484"/>
    </source>
</evidence>
<dbReference type="SUPFAM" id="SSF51735">
    <property type="entry name" value="NAD(P)-binding Rossmann-fold domains"/>
    <property type="match status" value="1"/>
</dbReference>
<dbReference type="PROSITE" id="PS00061">
    <property type="entry name" value="ADH_SHORT"/>
    <property type="match status" value="1"/>
</dbReference>
<dbReference type="RefSeq" id="WP_074254499.1">
    <property type="nucleotide sequence ID" value="NZ_FSRL01000001.1"/>
</dbReference>
<dbReference type="PRINTS" id="PR00081">
    <property type="entry name" value="GDHRDH"/>
</dbReference>
<dbReference type="InterPro" id="IPR057326">
    <property type="entry name" value="KR_dom"/>
</dbReference>
<keyword evidence="5" id="KW-1185">Reference proteome</keyword>
<dbReference type="InterPro" id="IPR036291">
    <property type="entry name" value="NAD(P)-bd_dom_sf"/>
</dbReference>
<evidence type="ECO:0000256" key="2">
    <source>
        <dbReference type="ARBA" id="ARBA00023002"/>
    </source>
</evidence>
<keyword evidence="2" id="KW-0560">Oxidoreductase</keyword>
<gene>
    <name evidence="4" type="ORF">SAMN05444002_0300</name>
</gene>
<reference evidence="5" key="1">
    <citation type="submission" date="2016-11" db="EMBL/GenBank/DDBJ databases">
        <authorList>
            <person name="Varghese N."/>
            <person name="Submissions S."/>
        </authorList>
    </citation>
    <scope>NUCLEOTIDE SEQUENCE [LARGE SCALE GENOMIC DNA]</scope>
    <source>
        <strain evidence="5">DSM 29440</strain>
    </source>
</reference>